<dbReference type="RefSeq" id="WP_380061518.1">
    <property type="nucleotide sequence ID" value="NZ_JBHSEI010000006.1"/>
</dbReference>
<name>A0ABV9IAP1_9DEIO</name>
<keyword evidence="3" id="KW-1185">Reference proteome</keyword>
<reference evidence="3" key="1">
    <citation type="journal article" date="2019" name="Int. J. Syst. Evol. Microbiol.">
        <title>The Global Catalogue of Microorganisms (GCM) 10K type strain sequencing project: providing services to taxonomists for standard genome sequencing and annotation.</title>
        <authorList>
            <consortium name="The Broad Institute Genomics Platform"/>
            <consortium name="The Broad Institute Genome Sequencing Center for Infectious Disease"/>
            <person name="Wu L."/>
            <person name="Ma J."/>
        </authorList>
    </citation>
    <scope>NUCLEOTIDE SEQUENCE [LARGE SCALE GENOMIC DNA]</scope>
    <source>
        <strain evidence="3">CCUG 55995</strain>
    </source>
</reference>
<comment type="caution">
    <text evidence="2">The sequence shown here is derived from an EMBL/GenBank/DDBJ whole genome shotgun (WGS) entry which is preliminary data.</text>
</comment>
<keyword evidence="1" id="KW-1133">Transmembrane helix</keyword>
<dbReference type="EMBL" id="JBHSEI010000006">
    <property type="protein sequence ID" value="MFC4638509.1"/>
    <property type="molecule type" value="Genomic_DNA"/>
</dbReference>
<keyword evidence="1" id="KW-0812">Transmembrane</keyword>
<evidence type="ECO:0000313" key="2">
    <source>
        <dbReference type="EMBL" id="MFC4638509.1"/>
    </source>
</evidence>
<organism evidence="2 3">
    <name type="scientific">Deinococcus hohokamensis</name>
    <dbReference type="NCBI Taxonomy" id="309883"/>
    <lineage>
        <taxon>Bacteria</taxon>
        <taxon>Thermotogati</taxon>
        <taxon>Deinococcota</taxon>
        <taxon>Deinococci</taxon>
        <taxon>Deinococcales</taxon>
        <taxon>Deinococcaceae</taxon>
        <taxon>Deinococcus</taxon>
    </lineage>
</organism>
<feature type="transmembrane region" description="Helical" evidence="1">
    <location>
        <begin position="14"/>
        <end position="34"/>
    </location>
</feature>
<dbReference type="Proteomes" id="UP001595952">
    <property type="component" value="Unassembled WGS sequence"/>
</dbReference>
<evidence type="ECO:0000313" key="3">
    <source>
        <dbReference type="Proteomes" id="UP001595952"/>
    </source>
</evidence>
<sequence length="174" mass="19555">MADRRATEVQQRRVRAWLVTFQVLNVLTVLGTLVDLIGKGRAGDGPAVLSSGLWVLSFLAQLVLLRHAVVWTEMQTATQDALTRRQAELPGVLRALTTWLRAAQVGSVLPVLTHAWASPGQWADFLLRLGAACLNVFVLESLLRFAWATLTPRTTFPEDLQFWTRFIERLFKEC</sequence>
<gene>
    <name evidence="2" type="ORF">ACFO0D_09145</name>
</gene>
<evidence type="ECO:0000256" key="1">
    <source>
        <dbReference type="SAM" id="Phobius"/>
    </source>
</evidence>
<feature type="transmembrane region" description="Helical" evidence="1">
    <location>
        <begin position="46"/>
        <end position="65"/>
    </location>
</feature>
<protein>
    <submittedName>
        <fullName evidence="2">Uncharacterized protein</fullName>
    </submittedName>
</protein>
<keyword evidence="1" id="KW-0472">Membrane</keyword>
<accession>A0ABV9IAP1</accession>
<proteinExistence type="predicted"/>